<protein>
    <recommendedName>
        <fullName evidence="15">Sodium:solute symporter family protein</fullName>
    </recommendedName>
</protein>
<dbReference type="PANTHER" id="PTHR42985">
    <property type="entry name" value="SODIUM-COUPLED MONOCARBOXYLATE TRANSPORTER"/>
    <property type="match status" value="1"/>
</dbReference>
<dbReference type="VEuPathDB" id="VectorBase:MDOMA2_001617"/>
<dbReference type="GO" id="GO:0006814">
    <property type="term" value="P:sodium ion transport"/>
    <property type="evidence" value="ECO:0007669"/>
    <property type="project" value="UniProtKB-KW"/>
</dbReference>
<dbReference type="GO" id="GO:0005886">
    <property type="term" value="C:plasma membrane"/>
    <property type="evidence" value="ECO:0007669"/>
    <property type="project" value="UniProtKB-SubCell"/>
</dbReference>
<dbReference type="Pfam" id="PF00474">
    <property type="entry name" value="SSF"/>
    <property type="match status" value="1"/>
</dbReference>
<keyword evidence="3" id="KW-0813">Transport</keyword>
<feature type="transmembrane region" description="Helical" evidence="12">
    <location>
        <begin position="358"/>
        <end position="378"/>
    </location>
</feature>
<dbReference type="STRING" id="7370.A0A1I8M307"/>
<evidence type="ECO:0000256" key="4">
    <source>
        <dbReference type="ARBA" id="ARBA00022475"/>
    </source>
</evidence>
<feature type="transmembrane region" description="Helical" evidence="12">
    <location>
        <begin position="458"/>
        <end position="484"/>
    </location>
</feature>
<evidence type="ECO:0000256" key="5">
    <source>
        <dbReference type="ARBA" id="ARBA00022692"/>
    </source>
</evidence>
<dbReference type="GO" id="GO:0015293">
    <property type="term" value="F:symporter activity"/>
    <property type="evidence" value="ECO:0007669"/>
    <property type="project" value="TreeGrafter"/>
</dbReference>
<keyword evidence="10" id="KW-0739">Sodium transport</keyword>
<gene>
    <name evidence="13" type="primary">101895390</name>
</gene>
<evidence type="ECO:0000256" key="12">
    <source>
        <dbReference type="SAM" id="Phobius"/>
    </source>
</evidence>
<dbReference type="InterPro" id="IPR001734">
    <property type="entry name" value="Na/solute_symporter"/>
</dbReference>
<keyword evidence="9 12" id="KW-0472">Membrane</keyword>
<keyword evidence="5 12" id="KW-0812">Transmembrane</keyword>
<comment type="similarity">
    <text evidence="2 11">Belongs to the sodium:solute symporter (SSF) (TC 2.A.21) family.</text>
</comment>
<feature type="transmembrane region" description="Helical" evidence="12">
    <location>
        <begin position="399"/>
        <end position="423"/>
    </location>
</feature>
<sequence>MSSEPAGGQIITTTPSATIMASSQLAGSSTPSTTTTTTSTTVAAEIVGSTVAGIKETMKTLITTPTARTTTTTSMATPSTTTISSVSSTAAISSSLANDPTKQSVADLSSSLQHFGIVDYCVFVLMLIICAAIGFYFGFIEKKQKKKGQKGSATEQRRGSEALDYLVGGRKMKVFPVSLSLVASFVSGISLLGTSTEIYVYGTQYAFILITLALSGVISWYVFLPVFCNLQLTSTYEYFEMRFGKGIRLFGSILFSLGTITWLPIVIYVPALAFNQVTGVNIHIITPVVCMVCIFYTCVGGLKAVVWTDVIQTVIMVGAIIFVIVKGTIDVGGLGVVWERNVATGRIEIPELTWDPTSRVSMLSILVGTTLWYTQVNCGNQVIVQRYLSVPSLKEAKVACIYFTVGIIIINVLTMYNGLLIFANYHDCDPLSTQLAKAKDQMVPLMVMETLKSLPGMAGLFVAGVFSAALSSLSTGLNSLAAVFLEDYIKPFKKTPLTERQTAWIMRLTVVIIGIISVALVLVIQFLGHAVIQLSTTLASVTGGPLLSLFLMGLLMPWINSKSAISGCIVAFVTMTWICIKCQIALATGELVYPEKPFSTEGCTYDFEPKMTPANATIIDTSSKTFAQYIYQMSFFFYAAVGCFISVAVAHLASCAFGRNDPATMNRQLFPPFVRKFIKSKEYQSVFDKEDEDETLVMVYDMQIKSDLKQSLKDDEVL</sequence>
<dbReference type="Gene3D" id="1.20.1730.10">
    <property type="entry name" value="Sodium/glucose cotransporter"/>
    <property type="match status" value="1"/>
</dbReference>
<dbReference type="InterPro" id="IPR051163">
    <property type="entry name" value="Sodium:Solute_Symporter_SSF"/>
</dbReference>
<feature type="transmembrane region" description="Helical" evidence="12">
    <location>
        <begin position="635"/>
        <end position="657"/>
    </location>
</feature>
<evidence type="ECO:0000256" key="10">
    <source>
        <dbReference type="ARBA" id="ARBA00023201"/>
    </source>
</evidence>
<dbReference type="EnsemblMetazoa" id="MDOA000715-RG">
    <property type="protein sequence ID" value="MDOA000715-PG"/>
    <property type="gene ID" value="MDOA000715"/>
</dbReference>
<feature type="transmembrane region" description="Helical" evidence="12">
    <location>
        <begin position="117"/>
        <end position="140"/>
    </location>
</feature>
<feature type="transmembrane region" description="Helical" evidence="12">
    <location>
        <begin position="314"/>
        <end position="338"/>
    </location>
</feature>
<evidence type="ECO:0000256" key="7">
    <source>
        <dbReference type="ARBA" id="ARBA00023053"/>
    </source>
</evidence>
<dbReference type="VEuPathDB" id="VectorBase:MDOA000715"/>
<evidence type="ECO:0000256" key="8">
    <source>
        <dbReference type="ARBA" id="ARBA00023065"/>
    </source>
</evidence>
<feature type="transmembrane region" description="Helical" evidence="12">
    <location>
        <begin position="280"/>
        <end position="302"/>
    </location>
</feature>
<keyword evidence="7" id="KW-0915">Sodium</keyword>
<comment type="subcellular location">
    <subcellularLocation>
        <location evidence="1">Cell membrane</location>
        <topology evidence="1">Multi-pass membrane protein</topology>
    </subcellularLocation>
</comment>
<dbReference type="EnsemblMetazoa" id="MDOA000715-RB">
    <property type="protein sequence ID" value="MDOA000715-PB"/>
    <property type="gene ID" value="MDOA000715"/>
</dbReference>
<dbReference type="PANTHER" id="PTHR42985:SF5">
    <property type="entry name" value="FI02094P-RELATED"/>
    <property type="match status" value="1"/>
</dbReference>
<dbReference type="EnsemblMetazoa" id="MDOA000715-RI">
    <property type="protein sequence ID" value="MDOA000715-PI"/>
    <property type="gene ID" value="MDOA000715"/>
</dbReference>
<evidence type="ECO:0000313" key="13">
    <source>
        <dbReference type="EnsemblMetazoa" id="MDOA000715-PG"/>
    </source>
</evidence>
<feature type="transmembrane region" description="Helical" evidence="12">
    <location>
        <begin position="564"/>
        <end position="586"/>
    </location>
</feature>
<dbReference type="EnsemblMetazoa" id="MDOA000715-RF">
    <property type="protein sequence ID" value="MDOA000715-PF"/>
    <property type="gene ID" value="MDOA000715"/>
</dbReference>
<keyword evidence="6 12" id="KW-1133">Transmembrane helix</keyword>
<keyword evidence="8" id="KW-0406">Ion transport</keyword>
<feature type="transmembrane region" description="Helical" evidence="12">
    <location>
        <begin position="530"/>
        <end position="552"/>
    </location>
</feature>
<feature type="transmembrane region" description="Helical" evidence="12">
    <location>
        <begin position="504"/>
        <end position="524"/>
    </location>
</feature>
<evidence type="ECO:0000313" key="14">
    <source>
        <dbReference type="EnsemblMetazoa" id="MDOA000715-PI"/>
    </source>
</evidence>
<dbReference type="EnsemblMetazoa" id="MDOA000715-RH">
    <property type="protein sequence ID" value="MDOA000715-PH"/>
    <property type="gene ID" value="MDOA000715"/>
</dbReference>
<evidence type="ECO:0000256" key="3">
    <source>
        <dbReference type="ARBA" id="ARBA00022448"/>
    </source>
</evidence>
<dbReference type="PROSITE" id="PS50283">
    <property type="entry name" value="NA_SOLUT_SYMP_3"/>
    <property type="match status" value="1"/>
</dbReference>
<evidence type="ECO:0000256" key="2">
    <source>
        <dbReference type="ARBA" id="ARBA00006434"/>
    </source>
</evidence>
<dbReference type="eggNOG" id="KOG2349">
    <property type="taxonomic scope" value="Eukaryota"/>
</dbReference>
<reference evidence="14" key="1">
    <citation type="journal article" date="2014" name="Genome Biol.">
        <title>Genome of the house fly, Musca domestica L., a global vector of diseases with adaptations to a septic environment.</title>
        <authorList>
            <person name="Scott J.G."/>
            <person name="Warren W.C."/>
            <person name="Beukeboom L.W."/>
            <person name="Bopp D."/>
            <person name="Clark A.G."/>
            <person name="Giers S.D."/>
            <person name="Hediger M."/>
            <person name="Jones A.K."/>
            <person name="Kasai S."/>
            <person name="Leichter C.A."/>
            <person name="Li M."/>
            <person name="Meisel R.P."/>
            <person name="Minx P."/>
            <person name="Murphy T.D."/>
            <person name="Nelson D.R."/>
            <person name="Reid W.R."/>
            <person name="Rinkevich F.D."/>
            <person name="Robertson H.M."/>
            <person name="Sackton T.B."/>
            <person name="Sattelle D.B."/>
            <person name="Thibaud-Nissen F."/>
            <person name="Tomlinson C."/>
            <person name="van de Zande L."/>
            <person name="Walden K.K."/>
            <person name="Wilson R.K."/>
            <person name="Liu N."/>
        </authorList>
    </citation>
    <scope>NUCLEOTIDE SEQUENCE</scope>
    <source>
        <strain evidence="14">Aabys</strain>
    </source>
</reference>
<dbReference type="NCBIfam" id="TIGR00813">
    <property type="entry name" value="sss"/>
    <property type="match status" value="1"/>
</dbReference>
<name>A0A1I8M307_MUSDO</name>
<dbReference type="CDD" id="cd11492">
    <property type="entry name" value="SLC5sbd_NIS-SMVT"/>
    <property type="match status" value="1"/>
</dbReference>
<evidence type="ECO:0000256" key="1">
    <source>
        <dbReference type="ARBA" id="ARBA00004651"/>
    </source>
</evidence>
<accession>A0A1I8M307</accession>
<feature type="transmembrane region" description="Helical" evidence="12">
    <location>
        <begin position="205"/>
        <end position="228"/>
    </location>
</feature>
<evidence type="ECO:0000256" key="11">
    <source>
        <dbReference type="RuleBase" id="RU362091"/>
    </source>
</evidence>
<reference evidence="13" key="2">
    <citation type="submission" date="2020-05" db="UniProtKB">
        <authorList>
            <consortium name="EnsemblMetazoa"/>
        </authorList>
    </citation>
    <scope>IDENTIFICATION</scope>
    <source>
        <strain evidence="13">Aabys</strain>
    </source>
</reference>
<dbReference type="EnsemblMetazoa" id="MDOA000715-RC">
    <property type="protein sequence ID" value="MDOA000715-PC"/>
    <property type="gene ID" value="MDOA000715"/>
</dbReference>
<feature type="transmembrane region" description="Helical" evidence="12">
    <location>
        <begin position="249"/>
        <end position="274"/>
    </location>
</feature>
<organism evidence="13">
    <name type="scientific">Musca domestica</name>
    <name type="common">House fly</name>
    <dbReference type="NCBI Taxonomy" id="7370"/>
    <lineage>
        <taxon>Eukaryota</taxon>
        <taxon>Metazoa</taxon>
        <taxon>Ecdysozoa</taxon>
        <taxon>Arthropoda</taxon>
        <taxon>Hexapoda</taxon>
        <taxon>Insecta</taxon>
        <taxon>Pterygota</taxon>
        <taxon>Neoptera</taxon>
        <taxon>Endopterygota</taxon>
        <taxon>Diptera</taxon>
        <taxon>Brachycera</taxon>
        <taxon>Muscomorpha</taxon>
        <taxon>Muscoidea</taxon>
        <taxon>Muscidae</taxon>
        <taxon>Musca</taxon>
    </lineage>
</organism>
<dbReference type="AlphaFoldDB" id="A0A1I8M307"/>
<dbReference type="OrthoDB" id="6132759at2759"/>
<evidence type="ECO:0000256" key="9">
    <source>
        <dbReference type="ARBA" id="ARBA00023136"/>
    </source>
</evidence>
<dbReference type="InterPro" id="IPR038377">
    <property type="entry name" value="Na/Glc_symporter_sf"/>
</dbReference>
<keyword evidence="4" id="KW-1003">Cell membrane</keyword>
<feature type="transmembrane region" description="Helical" evidence="12">
    <location>
        <begin position="174"/>
        <end position="193"/>
    </location>
</feature>
<evidence type="ECO:0000256" key="6">
    <source>
        <dbReference type="ARBA" id="ARBA00022989"/>
    </source>
</evidence>
<proteinExistence type="inferred from homology"/>
<evidence type="ECO:0008006" key="15">
    <source>
        <dbReference type="Google" id="ProtNLM"/>
    </source>
</evidence>